<keyword evidence="2" id="KW-0325">Glycoprotein</keyword>
<protein>
    <submittedName>
        <fullName evidence="5">Endopolyphosphatase</fullName>
    </submittedName>
</protein>
<dbReference type="InterPro" id="IPR045473">
    <property type="entry name" value="ASM_C"/>
</dbReference>
<feature type="chain" id="PRO_5041918940" evidence="3">
    <location>
        <begin position="21"/>
        <end position="470"/>
    </location>
</feature>
<dbReference type="PANTHER" id="PTHR10340:SF55">
    <property type="entry name" value="ENDOPOLYPHOSPHATASE"/>
    <property type="match status" value="1"/>
</dbReference>
<evidence type="ECO:0000259" key="4">
    <source>
        <dbReference type="Pfam" id="PF19272"/>
    </source>
</evidence>
<dbReference type="GO" id="GO:0004309">
    <property type="term" value="F:exopolyphosphatase activity"/>
    <property type="evidence" value="ECO:0007669"/>
    <property type="project" value="TreeGrafter"/>
</dbReference>
<reference evidence="5" key="1">
    <citation type="submission" date="2020-05" db="EMBL/GenBank/DDBJ databases">
        <title>Phylogenomic resolution of chytrid fungi.</title>
        <authorList>
            <person name="Stajich J.E."/>
            <person name="Amses K."/>
            <person name="Simmons R."/>
            <person name="Seto K."/>
            <person name="Myers J."/>
            <person name="Bonds A."/>
            <person name="Quandt C.A."/>
            <person name="Barry K."/>
            <person name="Liu P."/>
            <person name="Grigoriev I."/>
            <person name="Longcore J.E."/>
            <person name="James T.Y."/>
        </authorList>
    </citation>
    <scope>NUCLEOTIDE SEQUENCE</scope>
    <source>
        <strain evidence="5">JEL0379</strain>
    </source>
</reference>
<feature type="domain" description="Sphingomyelin phosphodiesterase C-terminal" evidence="4">
    <location>
        <begin position="382"/>
        <end position="464"/>
    </location>
</feature>
<proteinExistence type="predicted"/>
<comment type="caution">
    <text evidence="5">The sequence shown here is derived from an EMBL/GenBank/DDBJ whole genome shotgun (WGS) entry which is preliminary data.</text>
</comment>
<sequence>MRASCTVLAALAIMAPIVNAAPAVSFWGKDRCQKCIDATPYTGSLMTAHDLKKPQNSASSGTGKFLHITDIHIDELYLVGSDPANTQCHRVNSTAPNNNVAGKYGTLGSICDTPQTLMDATFTWMQNNARDVDFIIYTGDSARHDRDKQVPRQNTPNATLAEHKMVADKIASTFDMTKTTYIPTWGNNDQLVYNKMNGTYDPVIASLTTILAPFNLGLDSSPSWKKGGYFSYEVKPGLVVLSLNSMLLFSSNTLTKDCSDPTSAGLEMLSWANDTLTSLQAAGKKAYVMQHVPPTSAAGAALYYPGCQTQYVNLIGSHAKTIISSFFGHTNNDYVSFIYTNNTEAPANGPFFLSTITNTPPTLDFTKNCVLHVMSQGPSIIPSNNPAVRVYSYSNQGASLGALLGYVQYWSDLVKDNTNDAVDYAVEYHTYSAYGLFNLAPFSWAKVFAGWAKNATNFQAYVRYQNVLGN</sequence>
<dbReference type="Pfam" id="PF19272">
    <property type="entry name" value="ASMase_C"/>
    <property type="match status" value="1"/>
</dbReference>
<dbReference type="GO" id="GO:0008081">
    <property type="term" value="F:phosphoric diester hydrolase activity"/>
    <property type="evidence" value="ECO:0007669"/>
    <property type="project" value="TreeGrafter"/>
</dbReference>
<gene>
    <name evidence="5" type="primary">PPN1_2</name>
    <name evidence="5" type="ORF">HDU87_005251</name>
</gene>
<dbReference type="SUPFAM" id="SSF56300">
    <property type="entry name" value="Metallo-dependent phosphatases"/>
    <property type="match status" value="1"/>
</dbReference>
<organism evidence="5 6">
    <name type="scientific">Geranomyces variabilis</name>
    <dbReference type="NCBI Taxonomy" id="109894"/>
    <lineage>
        <taxon>Eukaryota</taxon>
        <taxon>Fungi</taxon>
        <taxon>Fungi incertae sedis</taxon>
        <taxon>Chytridiomycota</taxon>
        <taxon>Chytridiomycota incertae sedis</taxon>
        <taxon>Chytridiomycetes</taxon>
        <taxon>Spizellomycetales</taxon>
        <taxon>Powellomycetaceae</taxon>
        <taxon>Geranomyces</taxon>
    </lineage>
</organism>
<name>A0AAD5XRB5_9FUNG</name>
<dbReference type="InterPro" id="IPR029052">
    <property type="entry name" value="Metallo-depent_PP-like"/>
</dbReference>
<feature type="signal peptide" evidence="3">
    <location>
        <begin position="1"/>
        <end position="20"/>
    </location>
</feature>
<dbReference type="GO" id="GO:0000324">
    <property type="term" value="C:fungal-type vacuole"/>
    <property type="evidence" value="ECO:0007669"/>
    <property type="project" value="TreeGrafter"/>
</dbReference>
<evidence type="ECO:0000256" key="1">
    <source>
        <dbReference type="ARBA" id="ARBA00022801"/>
    </source>
</evidence>
<keyword evidence="3" id="KW-0732">Signal</keyword>
<accession>A0AAD5XRB5</accession>
<evidence type="ECO:0000313" key="5">
    <source>
        <dbReference type="EMBL" id="KAJ3176383.1"/>
    </source>
</evidence>
<keyword evidence="1" id="KW-0378">Hydrolase</keyword>
<dbReference type="Proteomes" id="UP001212152">
    <property type="component" value="Unassembled WGS sequence"/>
</dbReference>
<dbReference type="GO" id="GO:0006798">
    <property type="term" value="P:polyphosphate catabolic process"/>
    <property type="evidence" value="ECO:0007669"/>
    <property type="project" value="TreeGrafter"/>
</dbReference>
<evidence type="ECO:0000313" key="6">
    <source>
        <dbReference type="Proteomes" id="UP001212152"/>
    </source>
</evidence>
<evidence type="ECO:0000256" key="2">
    <source>
        <dbReference type="ARBA" id="ARBA00023180"/>
    </source>
</evidence>
<dbReference type="AlphaFoldDB" id="A0AAD5XRB5"/>
<dbReference type="GO" id="GO:0000298">
    <property type="term" value="F:endopolyphosphatase activity"/>
    <property type="evidence" value="ECO:0007669"/>
    <property type="project" value="TreeGrafter"/>
</dbReference>
<evidence type="ECO:0000256" key="3">
    <source>
        <dbReference type="SAM" id="SignalP"/>
    </source>
</evidence>
<keyword evidence="6" id="KW-1185">Reference proteome</keyword>
<dbReference type="GO" id="GO:0005615">
    <property type="term" value="C:extracellular space"/>
    <property type="evidence" value="ECO:0007669"/>
    <property type="project" value="TreeGrafter"/>
</dbReference>
<dbReference type="EMBL" id="JADGJQ010000041">
    <property type="protein sequence ID" value="KAJ3176383.1"/>
    <property type="molecule type" value="Genomic_DNA"/>
</dbReference>
<dbReference type="PANTHER" id="PTHR10340">
    <property type="entry name" value="SPHINGOMYELIN PHOSPHODIESTERASE"/>
    <property type="match status" value="1"/>
</dbReference>